<feature type="signal peptide" evidence="1">
    <location>
        <begin position="1"/>
        <end position="21"/>
    </location>
</feature>
<gene>
    <name evidence="2" type="ORF">EJ04DRAFT_585353</name>
</gene>
<organism evidence="2 3">
    <name type="scientific">Polyplosphaeria fusca</name>
    <dbReference type="NCBI Taxonomy" id="682080"/>
    <lineage>
        <taxon>Eukaryota</taxon>
        <taxon>Fungi</taxon>
        <taxon>Dikarya</taxon>
        <taxon>Ascomycota</taxon>
        <taxon>Pezizomycotina</taxon>
        <taxon>Dothideomycetes</taxon>
        <taxon>Pleosporomycetidae</taxon>
        <taxon>Pleosporales</taxon>
        <taxon>Tetraplosphaeriaceae</taxon>
        <taxon>Polyplosphaeria</taxon>
    </lineage>
</organism>
<evidence type="ECO:0000256" key="1">
    <source>
        <dbReference type="SAM" id="SignalP"/>
    </source>
</evidence>
<comment type="caution">
    <text evidence="2">The sequence shown here is derived from an EMBL/GenBank/DDBJ whole genome shotgun (WGS) entry which is preliminary data.</text>
</comment>
<evidence type="ECO:0000313" key="3">
    <source>
        <dbReference type="Proteomes" id="UP000799444"/>
    </source>
</evidence>
<protein>
    <submittedName>
        <fullName evidence="2">Uncharacterized protein</fullName>
    </submittedName>
</protein>
<sequence>MHFPIFSIPLSFLLFAFLVAGLPLESIPCFPKPPSHCLSQTAPSSLALTAITSACAQIPTCPDDATPNAVKGKVPGYTATLSVGPLCGGVGNWSVEACVGLFVDVLDKGCKGPEQADGESFNCECAKEIVFVGGGS</sequence>
<keyword evidence="1" id="KW-0732">Signal</keyword>
<evidence type="ECO:0000313" key="2">
    <source>
        <dbReference type="EMBL" id="KAF2730673.1"/>
    </source>
</evidence>
<proteinExistence type="predicted"/>
<keyword evidence="3" id="KW-1185">Reference proteome</keyword>
<dbReference type="EMBL" id="ML996212">
    <property type="protein sequence ID" value="KAF2730673.1"/>
    <property type="molecule type" value="Genomic_DNA"/>
</dbReference>
<name>A0A9P4QSN7_9PLEO</name>
<dbReference type="OrthoDB" id="3780398at2759"/>
<feature type="chain" id="PRO_5040204921" evidence="1">
    <location>
        <begin position="22"/>
        <end position="136"/>
    </location>
</feature>
<dbReference type="AlphaFoldDB" id="A0A9P4QSN7"/>
<reference evidence="2" key="1">
    <citation type="journal article" date="2020" name="Stud. Mycol.">
        <title>101 Dothideomycetes genomes: a test case for predicting lifestyles and emergence of pathogens.</title>
        <authorList>
            <person name="Haridas S."/>
            <person name="Albert R."/>
            <person name="Binder M."/>
            <person name="Bloem J."/>
            <person name="Labutti K."/>
            <person name="Salamov A."/>
            <person name="Andreopoulos B."/>
            <person name="Baker S."/>
            <person name="Barry K."/>
            <person name="Bills G."/>
            <person name="Bluhm B."/>
            <person name="Cannon C."/>
            <person name="Castanera R."/>
            <person name="Culley D."/>
            <person name="Daum C."/>
            <person name="Ezra D."/>
            <person name="Gonzalez J."/>
            <person name="Henrissat B."/>
            <person name="Kuo A."/>
            <person name="Liang C."/>
            <person name="Lipzen A."/>
            <person name="Lutzoni F."/>
            <person name="Magnuson J."/>
            <person name="Mondo S."/>
            <person name="Nolan M."/>
            <person name="Ohm R."/>
            <person name="Pangilinan J."/>
            <person name="Park H.-J."/>
            <person name="Ramirez L."/>
            <person name="Alfaro M."/>
            <person name="Sun H."/>
            <person name="Tritt A."/>
            <person name="Yoshinaga Y."/>
            <person name="Zwiers L.-H."/>
            <person name="Turgeon B."/>
            <person name="Goodwin S."/>
            <person name="Spatafora J."/>
            <person name="Crous P."/>
            <person name="Grigoriev I."/>
        </authorList>
    </citation>
    <scope>NUCLEOTIDE SEQUENCE</scope>
    <source>
        <strain evidence="2">CBS 125425</strain>
    </source>
</reference>
<accession>A0A9P4QSN7</accession>
<dbReference type="Proteomes" id="UP000799444">
    <property type="component" value="Unassembled WGS sequence"/>
</dbReference>